<keyword evidence="2" id="KW-1185">Reference proteome</keyword>
<dbReference type="Proteomes" id="UP000663193">
    <property type="component" value="Chromosome 21"/>
</dbReference>
<gene>
    <name evidence="1" type="ORF">JI435_135420</name>
</gene>
<dbReference type="AlphaFoldDB" id="A0A7U2IBA4"/>
<protein>
    <submittedName>
        <fullName evidence="1">Uncharacterized protein</fullName>
    </submittedName>
</protein>
<dbReference type="OrthoDB" id="3800962at2759"/>
<organism evidence="1 2">
    <name type="scientific">Phaeosphaeria nodorum (strain SN15 / ATCC MYA-4574 / FGSC 10173)</name>
    <name type="common">Glume blotch fungus</name>
    <name type="synonym">Parastagonospora nodorum</name>
    <dbReference type="NCBI Taxonomy" id="321614"/>
    <lineage>
        <taxon>Eukaryota</taxon>
        <taxon>Fungi</taxon>
        <taxon>Dikarya</taxon>
        <taxon>Ascomycota</taxon>
        <taxon>Pezizomycotina</taxon>
        <taxon>Dothideomycetes</taxon>
        <taxon>Pleosporomycetidae</taxon>
        <taxon>Pleosporales</taxon>
        <taxon>Pleosporineae</taxon>
        <taxon>Phaeosphaeriaceae</taxon>
        <taxon>Parastagonospora</taxon>
    </lineage>
</organism>
<dbReference type="EMBL" id="CP069043">
    <property type="protein sequence ID" value="QRD06640.1"/>
    <property type="molecule type" value="Genomic_DNA"/>
</dbReference>
<accession>A0A7U2IBA4</accession>
<reference evidence="2" key="1">
    <citation type="journal article" date="2021" name="BMC Genomics">
        <title>Chromosome-level genome assembly and manually-curated proteome of model necrotroph Parastagonospora nodorum Sn15 reveals a genome-wide trove of candidate effector homologs, and redundancy of virulence-related functions within an accessory chromosome.</title>
        <authorList>
            <person name="Bertazzoni S."/>
            <person name="Jones D.A.B."/>
            <person name="Phan H.T."/>
            <person name="Tan K.-C."/>
            <person name="Hane J.K."/>
        </authorList>
    </citation>
    <scope>NUCLEOTIDE SEQUENCE [LARGE SCALE GENOMIC DNA]</scope>
    <source>
        <strain evidence="2">SN15 / ATCC MYA-4574 / FGSC 10173)</strain>
    </source>
</reference>
<proteinExistence type="predicted"/>
<dbReference type="KEGG" id="pno:SNOG_13542"/>
<sequence length="268" mass="30680">MPSIRSDILRKQLAWMPKVWLAALKAHRRAASYEIIGFELTSPDSLELPAEFQSLTGMEYFYASRGPANTDEGIHIHKPDLDPRLVKADLLPNSCTNAVYTFWHIMHRILGIDPDFSGIHWMRRNPYPKFVTFDIDDIEKITACSHDFFLIAYQGNDRFVVDFTGAQFGWEEWLYTEKDYEKNLLPCTLDLKPIEAEEEILIYNEEEDGAVILIKEAIERCVEEAEAQVIAGEGADTVYEKLADRVGNAVLEALKRRKDSMEEGVEST</sequence>
<dbReference type="RefSeq" id="XP_001803751.1">
    <property type="nucleotide sequence ID" value="XM_001803699.1"/>
</dbReference>
<evidence type="ECO:0000313" key="2">
    <source>
        <dbReference type="Proteomes" id="UP000663193"/>
    </source>
</evidence>
<name>A0A7U2IBA4_PHANO</name>
<evidence type="ECO:0000313" key="1">
    <source>
        <dbReference type="EMBL" id="QRD06640.1"/>
    </source>
</evidence>
<dbReference type="VEuPathDB" id="FungiDB:JI435_135420"/>